<dbReference type="Pfam" id="PF13672">
    <property type="entry name" value="PP2C_2"/>
    <property type="match status" value="1"/>
</dbReference>
<evidence type="ECO:0000313" key="3">
    <source>
        <dbReference type="Proteomes" id="UP000541636"/>
    </source>
</evidence>
<dbReference type="RefSeq" id="WP_168609182.1">
    <property type="nucleotide sequence ID" value="NZ_JAAZQD010000003.1"/>
</dbReference>
<dbReference type="SMART" id="SM00332">
    <property type="entry name" value="PP2Cc"/>
    <property type="match status" value="1"/>
</dbReference>
<evidence type="ECO:0000259" key="1">
    <source>
        <dbReference type="PROSITE" id="PS51746"/>
    </source>
</evidence>
<evidence type="ECO:0000313" key="2">
    <source>
        <dbReference type="EMBL" id="NKZ39048.1"/>
    </source>
</evidence>
<protein>
    <submittedName>
        <fullName evidence="2">Serine/threonine-protein phosphatase</fullName>
    </submittedName>
</protein>
<dbReference type="EMBL" id="JAAZQD010000003">
    <property type="protein sequence ID" value="NKZ39048.1"/>
    <property type="molecule type" value="Genomic_DNA"/>
</dbReference>
<dbReference type="Proteomes" id="UP000541636">
    <property type="component" value="Unassembled WGS sequence"/>
</dbReference>
<dbReference type="Gene3D" id="3.60.40.10">
    <property type="entry name" value="PPM-type phosphatase domain"/>
    <property type="match status" value="1"/>
</dbReference>
<dbReference type="InterPro" id="IPR036457">
    <property type="entry name" value="PPM-type-like_dom_sf"/>
</dbReference>
<name>A0A846ZNA2_9GAMM</name>
<keyword evidence="3" id="KW-1185">Reference proteome</keyword>
<sequence>MLAAIAQGECRIVDKHIDFQSSPRVAAGRAQGGRTSQQDAFVCLHDAAEDTLLLVLADGMGGDGAGELAADGVVTTARRLWNQKAWLQQPAALFLEHLCMEAHEELHRRRLGLSQGEPHSTVVALLLRDDRASWVHVGDSRLYLFQGARCLARTRDHSLAEWRVQRGELLPEDVASHPDQHKLLRGLGGDEPPEVDHGGAMLHAGQSFALCSDGVWENLTAQELGRLVTRDDQSEALREALTLAVERGGREGDNAALILVRAMDAGRLHRAAVSFWLHVSDLLKGRRRDAAA</sequence>
<accession>A0A846ZNA2</accession>
<reference evidence="2 3" key="1">
    <citation type="journal article" date="2017" name="Int. J. Syst. Evol. Microbiol.">
        <title>Oleiagrimonas citrea sp. nov., a marine bacterium isolated from tidal flat sediment and emended description of the genus Oleiagrimonas Fang et al. 2015 and Oleiagrimonas soli.</title>
        <authorList>
            <person name="Yang S.H."/>
            <person name="Seo H.S."/>
            <person name="Seong C.N."/>
            <person name="Kwon K.K."/>
        </authorList>
    </citation>
    <scope>NUCLEOTIDE SEQUENCE [LARGE SCALE GENOMIC DNA]</scope>
    <source>
        <strain evidence="2 3">MEBiC09124</strain>
    </source>
</reference>
<dbReference type="SMART" id="SM00331">
    <property type="entry name" value="PP2C_SIG"/>
    <property type="match status" value="1"/>
</dbReference>
<feature type="domain" description="PPM-type phosphatase" evidence="1">
    <location>
        <begin position="24"/>
        <end position="262"/>
    </location>
</feature>
<dbReference type="InterPro" id="IPR001932">
    <property type="entry name" value="PPM-type_phosphatase-like_dom"/>
</dbReference>
<proteinExistence type="predicted"/>
<gene>
    <name evidence="2" type="ORF">HF690_08805</name>
</gene>
<dbReference type="SUPFAM" id="SSF81606">
    <property type="entry name" value="PP2C-like"/>
    <property type="match status" value="1"/>
</dbReference>
<dbReference type="PROSITE" id="PS51746">
    <property type="entry name" value="PPM_2"/>
    <property type="match status" value="1"/>
</dbReference>
<organism evidence="2 3">
    <name type="scientific">Oleiagrimonas citrea</name>
    <dbReference type="NCBI Taxonomy" id="1665687"/>
    <lineage>
        <taxon>Bacteria</taxon>
        <taxon>Pseudomonadati</taxon>
        <taxon>Pseudomonadota</taxon>
        <taxon>Gammaproteobacteria</taxon>
        <taxon>Lysobacterales</taxon>
        <taxon>Rhodanobacteraceae</taxon>
        <taxon>Oleiagrimonas</taxon>
    </lineage>
</organism>
<comment type="caution">
    <text evidence="2">The sequence shown here is derived from an EMBL/GenBank/DDBJ whole genome shotgun (WGS) entry which is preliminary data.</text>
</comment>
<dbReference type="AlphaFoldDB" id="A0A846ZNA2"/>